<keyword evidence="2" id="KW-1185">Reference proteome</keyword>
<dbReference type="EMBL" id="KN832872">
    <property type="protein sequence ID" value="KIN04731.1"/>
    <property type="molecule type" value="Genomic_DNA"/>
</dbReference>
<reference evidence="2" key="2">
    <citation type="submission" date="2015-01" db="EMBL/GenBank/DDBJ databases">
        <title>Evolutionary Origins and Diversification of the Mycorrhizal Mutualists.</title>
        <authorList>
            <consortium name="DOE Joint Genome Institute"/>
            <consortium name="Mycorrhizal Genomics Consortium"/>
            <person name="Kohler A."/>
            <person name="Kuo A."/>
            <person name="Nagy L.G."/>
            <person name="Floudas D."/>
            <person name="Copeland A."/>
            <person name="Barry K.W."/>
            <person name="Cichocki N."/>
            <person name="Veneault-Fourrey C."/>
            <person name="LaButti K."/>
            <person name="Lindquist E.A."/>
            <person name="Lipzen A."/>
            <person name="Lundell T."/>
            <person name="Morin E."/>
            <person name="Murat C."/>
            <person name="Riley R."/>
            <person name="Ohm R."/>
            <person name="Sun H."/>
            <person name="Tunlid A."/>
            <person name="Henrissat B."/>
            <person name="Grigoriev I.V."/>
            <person name="Hibbett D.S."/>
            <person name="Martin F."/>
        </authorList>
    </citation>
    <scope>NUCLEOTIDE SEQUENCE [LARGE SCALE GENOMIC DNA]</scope>
    <source>
        <strain evidence="2">Zn</strain>
    </source>
</reference>
<evidence type="ECO:0000313" key="1">
    <source>
        <dbReference type="EMBL" id="KIN04731.1"/>
    </source>
</evidence>
<proteinExistence type="predicted"/>
<dbReference type="Proteomes" id="UP000054321">
    <property type="component" value="Unassembled WGS sequence"/>
</dbReference>
<dbReference type="HOGENOM" id="CLU_2146588_0_0_1"/>
<dbReference type="AlphaFoldDB" id="A0A0C3H912"/>
<protein>
    <submittedName>
        <fullName evidence="1">Uncharacterized protein</fullName>
    </submittedName>
</protein>
<sequence length="112" mass="12476">MGHGQGWESARELERERPPFLGALVRRCSHGGGRWWRTKPWSEEEAFGESGWDGFWLVGTAAEGEREENIGGNRQRQQDRMHTISQSVSHHLGLGVAARHSGLDAAPTCETP</sequence>
<organism evidence="1 2">
    <name type="scientific">Oidiodendron maius (strain Zn)</name>
    <dbReference type="NCBI Taxonomy" id="913774"/>
    <lineage>
        <taxon>Eukaryota</taxon>
        <taxon>Fungi</taxon>
        <taxon>Dikarya</taxon>
        <taxon>Ascomycota</taxon>
        <taxon>Pezizomycotina</taxon>
        <taxon>Leotiomycetes</taxon>
        <taxon>Leotiomycetes incertae sedis</taxon>
        <taxon>Myxotrichaceae</taxon>
        <taxon>Oidiodendron</taxon>
    </lineage>
</organism>
<dbReference type="InParanoid" id="A0A0C3H912"/>
<reference evidence="1 2" key="1">
    <citation type="submission" date="2014-04" db="EMBL/GenBank/DDBJ databases">
        <authorList>
            <consortium name="DOE Joint Genome Institute"/>
            <person name="Kuo A."/>
            <person name="Martino E."/>
            <person name="Perotto S."/>
            <person name="Kohler A."/>
            <person name="Nagy L.G."/>
            <person name="Floudas D."/>
            <person name="Copeland A."/>
            <person name="Barry K.W."/>
            <person name="Cichocki N."/>
            <person name="Veneault-Fourrey C."/>
            <person name="LaButti K."/>
            <person name="Lindquist E.A."/>
            <person name="Lipzen A."/>
            <person name="Lundell T."/>
            <person name="Morin E."/>
            <person name="Murat C."/>
            <person name="Sun H."/>
            <person name="Tunlid A."/>
            <person name="Henrissat B."/>
            <person name="Grigoriev I.V."/>
            <person name="Hibbett D.S."/>
            <person name="Martin F."/>
            <person name="Nordberg H.P."/>
            <person name="Cantor M.N."/>
            <person name="Hua S.X."/>
        </authorList>
    </citation>
    <scope>NUCLEOTIDE SEQUENCE [LARGE SCALE GENOMIC DNA]</scope>
    <source>
        <strain evidence="1 2">Zn</strain>
    </source>
</reference>
<name>A0A0C3H912_OIDMZ</name>
<accession>A0A0C3H912</accession>
<evidence type="ECO:0000313" key="2">
    <source>
        <dbReference type="Proteomes" id="UP000054321"/>
    </source>
</evidence>
<gene>
    <name evidence="1" type="ORF">OIDMADRAFT_25360</name>
</gene>